<feature type="compositionally biased region" description="Low complexity" evidence="1">
    <location>
        <begin position="665"/>
        <end position="689"/>
    </location>
</feature>
<keyword evidence="3" id="KW-1185">Reference proteome</keyword>
<dbReference type="Proteomes" id="UP000075884">
    <property type="component" value="Unassembled WGS sequence"/>
</dbReference>
<reference evidence="3" key="1">
    <citation type="submission" date="2013-03" db="EMBL/GenBank/DDBJ databases">
        <title>The Genome Sequence of Anopheles dirus WRAIR2.</title>
        <authorList>
            <consortium name="The Broad Institute Genomics Platform"/>
            <person name="Neafsey D.E."/>
            <person name="Walton C."/>
            <person name="Walker B."/>
            <person name="Young S.K."/>
            <person name="Zeng Q."/>
            <person name="Gargeya S."/>
            <person name="Fitzgerald M."/>
            <person name="Haas B."/>
            <person name="Abouelleil A."/>
            <person name="Allen A.W."/>
            <person name="Alvarado L."/>
            <person name="Arachchi H.M."/>
            <person name="Berlin A.M."/>
            <person name="Chapman S.B."/>
            <person name="Gainer-Dewar J."/>
            <person name="Goldberg J."/>
            <person name="Griggs A."/>
            <person name="Gujja S."/>
            <person name="Hansen M."/>
            <person name="Howarth C."/>
            <person name="Imamovic A."/>
            <person name="Ireland A."/>
            <person name="Larimer J."/>
            <person name="McCowan C."/>
            <person name="Murphy C."/>
            <person name="Pearson M."/>
            <person name="Poon T.W."/>
            <person name="Priest M."/>
            <person name="Roberts A."/>
            <person name="Saif S."/>
            <person name="Shea T."/>
            <person name="Sisk P."/>
            <person name="Sykes S."/>
            <person name="Wortman J."/>
            <person name="Nusbaum C."/>
            <person name="Birren B."/>
        </authorList>
    </citation>
    <scope>NUCLEOTIDE SEQUENCE [LARGE SCALE GENOMIC DNA]</scope>
    <source>
        <strain evidence="3">WRAIR2</strain>
    </source>
</reference>
<evidence type="ECO:0000313" key="3">
    <source>
        <dbReference type="Proteomes" id="UP000075884"/>
    </source>
</evidence>
<feature type="compositionally biased region" description="Polar residues" evidence="1">
    <location>
        <begin position="194"/>
        <end position="218"/>
    </location>
</feature>
<feature type="compositionally biased region" description="Pro residues" evidence="1">
    <location>
        <begin position="527"/>
        <end position="537"/>
    </location>
</feature>
<feature type="compositionally biased region" description="Basic and acidic residues" evidence="1">
    <location>
        <begin position="735"/>
        <end position="744"/>
    </location>
</feature>
<feature type="compositionally biased region" description="Low complexity" evidence="1">
    <location>
        <begin position="465"/>
        <end position="479"/>
    </location>
</feature>
<dbReference type="STRING" id="7168.A0A182N0Z1"/>
<proteinExistence type="predicted"/>
<feature type="compositionally biased region" description="Polar residues" evidence="1">
    <location>
        <begin position="604"/>
        <end position="614"/>
    </location>
</feature>
<dbReference type="Pfam" id="PF15996">
    <property type="entry name" value="PNISR"/>
    <property type="match status" value="2"/>
</dbReference>
<feature type="compositionally biased region" description="Low complexity" evidence="1">
    <location>
        <begin position="772"/>
        <end position="787"/>
    </location>
</feature>
<feature type="compositionally biased region" description="Pro residues" evidence="1">
    <location>
        <begin position="370"/>
        <end position="382"/>
    </location>
</feature>
<feature type="region of interest" description="Disordered" evidence="1">
    <location>
        <begin position="341"/>
        <end position="383"/>
    </location>
</feature>
<feature type="compositionally biased region" description="Acidic residues" evidence="1">
    <location>
        <begin position="517"/>
        <end position="526"/>
    </location>
</feature>
<feature type="compositionally biased region" description="Low complexity" evidence="1">
    <location>
        <begin position="623"/>
        <end position="656"/>
    </location>
</feature>
<feature type="region of interest" description="Disordered" evidence="1">
    <location>
        <begin position="431"/>
        <end position="863"/>
    </location>
</feature>
<dbReference type="VEuPathDB" id="VectorBase:ADIR001299"/>
<feature type="compositionally biased region" description="Polar residues" evidence="1">
    <location>
        <begin position="159"/>
        <end position="182"/>
    </location>
</feature>
<dbReference type="AlphaFoldDB" id="A0A182N0Z1"/>
<feature type="compositionally biased region" description="Basic residues" evidence="1">
    <location>
        <begin position="759"/>
        <end position="771"/>
    </location>
</feature>
<evidence type="ECO:0000256" key="1">
    <source>
        <dbReference type="SAM" id="MobiDB-lite"/>
    </source>
</evidence>
<dbReference type="PANTHER" id="PTHR31518">
    <property type="entry name" value="ARGININE/SERINE-RICH PROTEIN PNISR"/>
    <property type="match status" value="1"/>
</dbReference>
<name>A0A182N0Z1_9DIPT</name>
<organism evidence="2 3">
    <name type="scientific">Anopheles dirus</name>
    <dbReference type="NCBI Taxonomy" id="7168"/>
    <lineage>
        <taxon>Eukaryota</taxon>
        <taxon>Metazoa</taxon>
        <taxon>Ecdysozoa</taxon>
        <taxon>Arthropoda</taxon>
        <taxon>Hexapoda</taxon>
        <taxon>Insecta</taxon>
        <taxon>Pterygota</taxon>
        <taxon>Neoptera</taxon>
        <taxon>Endopterygota</taxon>
        <taxon>Diptera</taxon>
        <taxon>Nematocera</taxon>
        <taxon>Culicoidea</taxon>
        <taxon>Culicidae</taxon>
        <taxon>Anophelinae</taxon>
        <taxon>Anopheles</taxon>
    </lineage>
</organism>
<dbReference type="InterPro" id="IPR031937">
    <property type="entry name" value="PNISR"/>
</dbReference>
<feature type="region of interest" description="Disordered" evidence="1">
    <location>
        <begin position="106"/>
        <end position="310"/>
    </location>
</feature>
<dbReference type="EnsemblMetazoa" id="ADIR001299-RA">
    <property type="protein sequence ID" value="ADIR001299-PA"/>
    <property type="gene ID" value="ADIR001299"/>
</dbReference>
<sequence length="863" mass="92516">MNRNGAAPGTNGGLPESLYISLAMHDRTGRATHHPNAGREHVPAVINDPAVLLAHYQSLPKDEVDWAAVAQQWIKMRESWIQPVPTRIPSPPPPPSFDRDDLVVNGGPDVRPGGSSSHGRGVLPREYAEEQGEAPMEVEWDDDEHLPAPPMPPVISGSDWPQAQATVATSDATANVPQSTPHPWNHPVAYQPAAISQQTAAAPVNTPQPSHPQISGSASAALEQWRAKNSHLFQSGGARSNPMPTPSQPAAPPTQNHRAHGTRHTGPAHRSSGVLEREAKSVGLSARASPSAQDAPKESYSSGTATINEAKRQLLPAWIREALERMERDKQRQLERELELRQRAREAESRQTYYELSPVREEPDRKTAATPPPTSSPTPPAAVPAVVAAATAAEPKVVDVQKKTKQILTEILLEATDELLTTIAKETVGRVQKRKGLGIYGDSDDEDDDNEDDPTADGSPTKKPGAGADTAGSDDAGSGHNSSSDELSDTEAMQLLKEKIKTKQRDFKATASGIEQWLEEANDDPDPGAPGPTPKQPPAAGQPARDPHDQRSDDEDDSDGESHPAQDEPDSGDAAPCQEFSAGGGRKRREKRVSRFSDPRDTVRQTYITHVSIVSATGGGGPAASKPAPSGTVTPASSAAAVAAVAAAASTASSVAPPKPTKSGAAPQQQQQQQQQQSQQPPVQPASQPYYSHYINRPGKPTMTIYSIAGDRKGDGAKGAGPAGGALPPAPDHQQAARDLELSRRLAAAGPDEAAREGAKRKRNQPCHRYRSPGSSSGSRSSSPAHSPRSHGTRSRSRSRSGSRRRAKHTAHRRHGHGRSRSRESSRRHRRERSHRSRWSRSRSRSRSRGSSSSKYSSSHRRF</sequence>
<protein>
    <submittedName>
        <fullName evidence="2">Uncharacterized protein</fullName>
    </submittedName>
</protein>
<feature type="compositionally biased region" description="Basic residues" evidence="1">
    <location>
        <begin position="257"/>
        <end position="267"/>
    </location>
</feature>
<evidence type="ECO:0000313" key="2">
    <source>
        <dbReference type="EnsemblMetazoa" id="ADIR001299-PA"/>
    </source>
</evidence>
<reference evidence="2" key="2">
    <citation type="submission" date="2020-05" db="UniProtKB">
        <authorList>
            <consortium name="EnsemblMetazoa"/>
        </authorList>
    </citation>
    <scope>IDENTIFICATION</scope>
    <source>
        <strain evidence="2">WRAIR2</strain>
    </source>
</reference>
<feature type="compositionally biased region" description="Basic and acidic residues" evidence="1">
    <location>
        <begin position="496"/>
        <end position="508"/>
    </location>
</feature>
<feature type="compositionally biased region" description="Basic residues" evidence="1">
    <location>
        <begin position="788"/>
        <end position="848"/>
    </location>
</feature>
<feature type="compositionally biased region" description="Pro residues" evidence="1">
    <location>
        <begin position="243"/>
        <end position="252"/>
    </location>
</feature>
<feature type="compositionally biased region" description="Acidic residues" evidence="1">
    <location>
        <begin position="442"/>
        <end position="455"/>
    </location>
</feature>
<feature type="compositionally biased region" description="Acidic residues" evidence="1">
    <location>
        <begin position="129"/>
        <end position="144"/>
    </location>
</feature>
<feature type="compositionally biased region" description="Basic and acidic residues" evidence="1">
    <location>
        <begin position="593"/>
        <end position="603"/>
    </location>
</feature>
<feature type="compositionally biased region" description="Basic and acidic residues" evidence="1">
    <location>
        <begin position="358"/>
        <end position="367"/>
    </location>
</feature>
<accession>A0A182N0Z1</accession>